<dbReference type="Pfam" id="PF04892">
    <property type="entry name" value="VanZ"/>
    <property type="match status" value="1"/>
</dbReference>
<reference evidence="3 4" key="1">
    <citation type="submission" date="2015-12" db="EMBL/GenBank/DDBJ databases">
        <authorList>
            <person name="Shamseldin A."/>
            <person name="Moawad H."/>
            <person name="Abd El-Rahim W.M."/>
            <person name="Sadowsky M.J."/>
        </authorList>
    </citation>
    <scope>NUCLEOTIDE SEQUENCE [LARGE SCALE GENOMIC DNA]</scope>
    <source>
        <strain evidence="3 4">WF1</strain>
    </source>
</reference>
<comment type="caution">
    <text evidence="3">The sequence shown here is derived from an EMBL/GenBank/DDBJ whole genome shotgun (WGS) entry which is preliminary data.</text>
</comment>
<dbReference type="RefSeq" id="WP_080522556.1">
    <property type="nucleotide sequence ID" value="NZ_LPUF01000001.1"/>
</dbReference>
<keyword evidence="4" id="KW-1185">Reference proteome</keyword>
<feature type="transmembrane region" description="Helical" evidence="1">
    <location>
        <begin position="41"/>
        <end position="59"/>
    </location>
</feature>
<keyword evidence="1" id="KW-0812">Transmembrane</keyword>
<dbReference type="NCBIfam" id="NF037970">
    <property type="entry name" value="vanZ_1"/>
    <property type="match status" value="1"/>
</dbReference>
<feature type="transmembrane region" description="Helical" evidence="1">
    <location>
        <begin position="103"/>
        <end position="121"/>
    </location>
</feature>
<keyword evidence="1" id="KW-1133">Transmembrane helix</keyword>
<protein>
    <recommendedName>
        <fullName evidence="2">VanZ-like domain-containing protein</fullName>
    </recommendedName>
</protein>
<dbReference type="PANTHER" id="PTHR28008:SF1">
    <property type="entry name" value="DOMAIN PROTEIN, PUTATIVE (AFU_ORTHOLOGUE AFUA_3G10980)-RELATED"/>
    <property type="match status" value="1"/>
</dbReference>
<evidence type="ECO:0000313" key="3">
    <source>
        <dbReference type="EMBL" id="OQK17950.1"/>
    </source>
</evidence>
<organism evidence="3 4">
    <name type="scientific">Methyloprofundus sedimenti</name>
    <dbReference type="NCBI Taxonomy" id="1420851"/>
    <lineage>
        <taxon>Bacteria</taxon>
        <taxon>Pseudomonadati</taxon>
        <taxon>Pseudomonadota</taxon>
        <taxon>Gammaproteobacteria</taxon>
        <taxon>Methylococcales</taxon>
        <taxon>Methylococcaceae</taxon>
        <taxon>Methyloprofundus</taxon>
    </lineage>
</organism>
<dbReference type="EMBL" id="LPUF01000001">
    <property type="protein sequence ID" value="OQK17950.1"/>
    <property type="molecule type" value="Genomic_DNA"/>
</dbReference>
<feature type="transmembrane region" description="Helical" evidence="1">
    <location>
        <begin position="66"/>
        <end position="83"/>
    </location>
</feature>
<dbReference type="STRING" id="1420851.AU255_08845"/>
<proteinExistence type="predicted"/>
<dbReference type="InterPro" id="IPR006976">
    <property type="entry name" value="VanZ-like"/>
</dbReference>
<dbReference type="Proteomes" id="UP000191980">
    <property type="component" value="Unassembled WGS sequence"/>
</dbReference>
<name>A0A1V8M8M3_9GAMM</name>
<feature type="domain" description="VanZ-like" evidence="2">
    <location>
        <begin position="41"/>
        <end position="117"/>
    </location>
</feature>
<accession>A0A1V8M8M3</accession>
<dbReference type="PANTHER" id="PTHR28008">
    <property type="entry name" value="DOMAIN PROTEIN, PUTATIVE (AFU_ORTHOLOGUE AFUA_3G10980)-RELATED"/>
    <property type="match status" value="1"/>
</dbReference>
<evidence type="ECO:0000256" key="1">
    <source>
        <dbReference type="SAM" id="Phobius"/>
    </source>
</evidence>
<feature type="transmembrane region" description="Helical" evidence="1">
    <location>
        <begin position="9"/>
        <end position="25"/>
    </location>
</feature>
<gene>
    <name evidence="3" type="ORF">AU255_08845</name>
</gene>
<keyword evidence="1" id="KW-0472">Membrane</keyword>
<evidence type="ECO:0000313" key="4">
    <source>
        <dbReference type="Proteomes" id="UP000191980"/>
    </source>
</evidence>
<sequence length="129" mass="14810">MSGYYSKALVYAQLILYCVLIYWLSDQSTLPAPLLFQHQDKVIHAGAYFVMAAFVLRAFRHVISSLPLLLISSLIFCSVYGMLDEWHQSFVPGRMSDVNDWLADSMGAFILLCGYYWYRLLCDNKSCET</sequence>
<dbReference type="AlphaFoldDB" id="A0A1V8M8M3"/>
<dbReference type="OrthoDB" id="8564037at2"/>
<evidence type="ECO:0000259" key="2">
    <source>
        <dbReference type="Pfam" id="PF04892"/>
    </source>
</evidence>